<evidence type="ECO:0000313" key="2">
    <source>
        <dbReference type="Proteomes" id="UP000001343"/>
    </source>
</evidence>
<dbReference type="EMBL" id="AKWM02000022">
    <property type="protein sequence ID" value="EKS01189.1"/>
    <property type="molecule type" value="Genomic_DNA"/>
</dbReference>
<reference evidence="1 2" key="1">
    <citation type="journal article" date="2014" name="Int. J. Syst. Evol. Microbiol.">
        <title>Leptospira mayottensis sp. nov., a pathogenic species of the genus Leptospira isolated from humans.</title>
        <authorList>
            <person name="Bourhy P."/>
            <person name="Collet L."/>
            <person name="Brisse S."/>
            <person name="Picardeau M."/>
        </authorList>
    </citation>
    <scope>NUCLEOTIDE SEQUENCE [LARGE SCALE GENOMIC DNA]</scope>
    <source>
        <strain evidence="1 2">200901122</strain>
    </source>
</reference>
<proteinExistence type="predicted"/>
<comment type="caution">
    <text evidence="1">The sequence shown here is derived from an EMBL/GenBank/DDBJ whole genome shotgun (WGS) entry which is preliminary data.</text>
</comment>
<name>A0AA87SXI5_9LEPT</name>
<accession>A0AA87SXI5</accession>
<dbReference type="Proteomes" id="UP000001343">
    <property type="component" value="Unassembled WGS sequence"/>
</dbReference>
<gene>
    <name evidence="1" type="ORF">LEP1GSC125_1239</name>
</gene>
<evidence type="ECO:0000313" key="1">
    <source>
        <dbReference type="EMBL" id="EKS01189.1"/>
    </source>
</evidence>
<sequence length="41" mass="5001">MDTITELQRIESELKYLRDYLPVITKAEINEAYLWRKIQTD</sequence>
<dbReference type="AlphaFoldDB" id="A0AA87SXI5"/>
<organism evidence="1 2">
    <name type="scientific">Leptospira mayottensis 200901122</name>
    <dbReference type="NCBI Taxonomy" id="1193010"/>
    <lineage>
        <taxon>Bacteria</taxon>
        <taxon>Pseudomonadati</taxon>
        <taxon>Spirochaetota</taxon>
        <taxon>Spirochaetia</taxon>
        <taxon>Leptospirales</taxon>
        <taxon>Leptospiraceae</taxon>
        <taxon>Leptospira</taxon>
    </lineage>
</organism>
<protein>
    <submittedName>
        <fullName evidence="1">Uncharacterized protein</fullName>
    </submittedName>
</protein>